<dbReference type="Gene3D" id="1.10.10.10">
    <property type="entry name" value="Winged helix-like DNA-binding domain superfamily/Winged helix DNA-binding domain"/>
    <property type="match status" value="1"/>
</dbReference>
<evidence type="ECO:0000256" key="2">
    <source>
        <dbReference type="ARBA" id="ARBA00023125"/>
    </source>
</evidence>
<organism evidence="5 6">
    <name type="scientific">Streptomyces thermocoprophilus</name>
    <dbReference type="NCBI Taxonomy" id="78356"/>
    <lineage>
        <taxon>Bacteria</taxon>
        <taxon>Bacillati</taxon>
        <taxon>Actinomycetota</taxon>
        <taxon>Actinomycetes</taxon>
        <taxon>Kitasatosporales</taxon>
        <taxon>Streptomycetaceae</taxon>
        <taxon>Streptomyces</taxon>
    </lineage>
</organism>
<dbReference type="RefSeq" id="WP_356758134.1">
    <property type="nucleotide sequence ID" value="NZ_JBHMAR010000013.1"/>
</dbReference>
<reference evidence="5 6" key="1">
    <citation type="submission" date="2024-09" db="EMBL/GenBank/DDBJ databases">
        <authorList>
            <person name="Sun Q."/>
            <person name="Mori K."/>
        </authorList>
    </citation>
    <scope>NUCLEOTIDE SEQUENCE [LARGE SCALE GENOMIC DNA]</scope>
    <source>
        <strain evidence="5 6">JCM 10918</strain>
    </source>
</reference>
<dbReference type="InterPro" id="IPR001845">
    <property type="entry name" value="HTH_ArsR_DNA-bd_dom"/>
</dbReference>
<dbReference type="InterPro" id="IPR036388">
    <property type="entry name" value="WH-like_DNA-bd_sf"/>
</dbReference>
<feature type="domain" description="HTH arsR-type" evidence="4">
    <location>
        <begin position="245"/>
        <end position="327"/>
    </location>
</feature>
<keyword evidence="1" id="KW-0805">Transcription regulation</keyword>
<evidence type="ECO:0000313" key="5">
    <source>
        <dbReference type="EMBL" id="MFB9736202.1"/>
    </source>
</evidence>
<dbReference type="SMART" id="SM00418">
    <property type="entry name" value="HTH_ARSR"/>
    <property type="match status" value="1"/>
</dbReference>
<dbReference type="InterPro" id="IPR011991">
    <property type="entry name" value="ArsR-like_HTH"/>
</dbReference>
<dbReference type="PANTHER" id="PTHR43132:SF6">
    <property type="entry name" value="HTH-TYPE TRANSCRIPTIONAL REPRESSOR CZRA"/>
    <property type="match status" value="1"/>
</dbReference>
<keyword evidence="2" id="KW-0238">DNA-binding</keyword>
<dbReference type="SUPFAM" id="SSF46785">
    <property type="entry name" value="Winged helix' DNA-binding domain"/>
    <property type="match status" value="1"/>
</dbReference>
<dbReference type="Pfam" id="PF12840">
    <property type="entry name" value="HTH_20"/>
    <property type="match status" value="1"/>
</dbReference>
<dbReference type="InterPro" id="IPR051011">
    <property type="entry name" value="Metal_resp_trans_reg"/>
</dbReference>
<comment type="caution">
    <text evidence="5">The sequence shown here is derived from an EMBL/GenBank/DDBJ whole genome shotgun (WGS) entry which is preliminary data.</text>
</comment>
<protein>
    <submittedName>
        <fullName evidence="5">Helix-turn-helix domain-containing protein</fullName>
    </submittedName>
</protein>
<dbReference type="PROSITE" id="PS50987">
    <property type="entry name" value="HTH_ARSR_2"/>
    <property type="match status" value="1"/>
</dbReference>
<evidence type="ECO:0000313" key="6">
    <source>
        <dbReference type="Proteomes" id="UP001589703"/>
    </source>
</evidence>
<dbReference type="Proteomes" id="UP001589703">
    <property type="component" value="Unassembled WGS sequence"/>
</dbReference>
<keyword evidence="6" id="KW-1185">Reference proteome</keyword>
<gene>
    <name evidence="5" type="ORF">ACFFRO_13865</name>
</gene>
<dbReference type="CDD" id="cd00090">
    <property type="entry name" value="HTH_ARSR"/>
    <property type="match status" value="1"/>
</dbReference>
<dbReference type="PANTHER" id="PTHR43132">
    <property type="entry name" value="ARSENICAL RESISTANCE OPERON REPRESSOR ARSR-RELATED"/>
    <property type="match status" value="1"/>
</dbReference>
<name>A0ABV5VEG6_9ACTN</name>
<dbReference type="EMBL" id="JBHMAR010000013">
    <property type="protein sequence ID" value="MFB9736202.1"/>
    <property type="molecule type" value="Genomic_DNA"/>
</dbReference>
<proteinExistence type="predicted"/>
<evidence type="ECO:0000256" key="1">
    <source>
        <dbReference type="ARBA" id="ARBA00023015"/>
    </source>
</evidence>
<dbReference type="InterPro" id="IPR036390">
    <property type="entry name" value="WH_DNA-bd_sf"/>
</dbReference>
<sequence>MIEFRFAVGDLATTSFARSPLQETVFSLRCLHDPARHPHHRPWLRRIRPRLGELDAELLTALVAPWLWVPDFLTPRPERPRPDFAEELEQLAATPPEVVDADFRAAYRTPQQLPPLVARGLTDPTAFLRRIVGALDAYWRTCLADDWWPRAGAILEADLAHRGRILAEQGAAALFSGLDHRLTWADGRLRVSTRDFLAPVPRADVRLEGRGMVLLPTLFARGAQPLIDPTRPPVMMYPARGRGTLSEEPPPVTGEALVRLLGRPRARLLLLLAEPASTTELAHRLGVTPGAVSQHLTVLYDAGLLTRTRSGRIVRYARTALGDGLCR</sequence>
<evidence type="ECO:0000256" key="3">
    <source>
        <dbReference type="ARBA" id="ARBA00023163"/>
    </source>
</evidence>
<evidence type="ECO:0000259" key="4">
    <source>
        <dbReference type="PROSITE" id="PS50987"/>
    </source>
</evidence>
<accession>A0ABV5VEG6</accession>
<keyword evidence="3" id="KW-0804">Transcription</keyword>